<dbReference type="GO" id="GO:0051287">
    <property type="term" value="F:NAD binding"/>
    <property type="evidence" value="ECO:0007669"/>
    <property type="project" value="InterPro"/>
</dbReference>
<evidence type="ECO:0000313" key="11">
    <source>
        <dbReference type="EMBL" id="AIU70595.1"/>
    </source>
</evidence>
<dbReference type="Gene3D" id="3.30.460.80">
    <property type="entry name" value="NADH:ubiquinone oxidoreductase, 30kDa subunit"/>
    <property type="match status" value="1"/>
</dbReference>
<name>A0A097QVU5_9EURY</name>
<feature type="domain" description="NADH-quinone oxidoreductase subunit D" evidence="10">
    <location>
        <begin position="281"/>
        <end position="448"/>
    </location>
</feature>
<dbReference type="GO" id="GO:0048038">
    <property type="term" value="F:quinone binding"/>
    <property type="evidence" value="ECO:0007669"/>
    <property type="project" value="InterPro"/>
</dbReference>
<dbReference type="AlphaFoldDB" id="A0A097QVU5"/>
<dbReference type="EMBL" id="CP008887">
    <property type="protein sequence ID" value="AIU70595.1"/>
    <property type="molecule type" value="Genomic_DNA"/>
</dbReference>
<feature type="binding site" evidence="8">
    <location>
        <position position="206"/>
    </location>
    <ligand>
        <name>Mg(2+)</name>
        <dbReference type="ChEBI" id="CHEBI:18420"/>
    </ligand>
</feature>
<evidence type="ECO:0000256" key="1">
    <source>
        <dbReference type="ARBA" id="ARBA00001966"/>
    </source>
</evidence>
<keyword evidence="5 8" id="KW-0408">Iron</keyword>
<organism evidence="11 12">
    <name type="scientific">Thermococcus eurythermalis</name>
    <dbReference type="NCBI Taxonomy" id="1505907"/>
    <lineage>
        <taxon>Archaea</taxon>
        <taxon>Methanobacteriati</taxon>
        <taxon>Methanobacteriota</taxon>
        <taxon>Thermococci</taxon>
        <taxon>Thermococcales</taxon>
        <taxon>Thermococcaceae</taxon>
        <taxon>Thermococcus</taxon>
    </lineage>
</organism>
<dbReference type="InterPro" id="IPR001501">
    <property type="entry name" value="Ni-dep_hyd_lsu"/>
</dbReference>
<gene>
    <name evidence="11" type="primary">hycE</name>
    <name evidence="11" type="ORF">TEU_09770</name>
</gene>
<dbReference type="InterPro" id="IPR001135">
    <property type="entry name" value="NADH_Q_OxRdtase_suD"/>
</dbReference>
<feature type="binding site" evidence="8">
    <location>
        <position position="519"/>
    </location>
    <ligand>
        <name>Fe cation</name>
        <dbReference type="ChEBI" id="CHEBI:24875"/>
    </ligand>
</feature>
<keyword evidence="12" id="KW-1185">Reference proteome</keyword>
<evidence type="ECO:0000256" key="8">
    <source>
        <dbReference type="PIRSR" id="PIRSR601501-1"/>
    </source>
</evidence>
<accession>A0A097QVU5</accession>
<dbReference type="HOGENOM" id="CLU_015134_3_1_2"/>
<comment type="cofactor">
    <cofactor evidence="8">
        <name>Fe cation</name>
        <dbReference type="ChEBI" id="CHEBI:24875"/>
    </cofactor>
</comment>
<dbReference type="SUPFAM" id="SSF143243">
    <property type="entry name" value="Nqo5-like"/>
    <property type="match status" value="1"/>
</dbReference>
<keyword evidence="4" id="KW-0560">Oxidoreductase</keyword>
<comment type="cofactor">
    <cofactor evidence="8">
        <name>Ni(2+)</name>
        <dbReference type="ChEBI" id="CHEBI:49786"/>
    </cofactor>
</comment>
<evidence type="ECO:0000256" key="2">
    <source>
        <dbReference type="ARBA" id="ARBA00022485"/>
    </source>
</evidence>
<dbReference type="InterPro" id="IPR029014">
    <property type="entry name" value="NiFe-Hase_large"/>
</dbReference>
<keyword evidence="7" id="KW-0520">NAD</keyword>
<keyword evidence="8" id="KW-0533">Nickel</keyword>
<feature type="binding site" evidence="8">
    <location>
        <position position="229"/>
    </location>
    <ligand>
        <name>Ni(2+)</name>
        <dbReference type="ChEBI" id="CHEBI:49786"/>
    </ligand>
</feature>
<dbReference type="Proteomes" id="UP000029980">
    <property type="component" value="Chromosome"/>
</dbReference>
<dbReference type="Pfam" id="PF00374">
    <property type="entry name" value="NiFeSe_Hases"/>
    <property type="match status" value="1"/>
</dbReference>
<evidence type="ECO:0000259" key="10">
    <source>
        <dbReference type="Pfam" id="PF00346"/>
    </source>
</evidence>
<evidence type="ECO:0000256" key="4">
    <source>
        <dbReference type="ARBA" id="ARBA00023002"/>
    </source>
</evidence>
<dbReference type="GO" id="GO:0051539">
    <property type="term" value="F:4 iron, 4 sulfur cluster binding"/>
    <property type="evidence" value="ECO:0007669"/>
    <property type="project" value="UniProtKB-KW"/>
</dbReference>
<dbReference type="FunFam" id="1.10.645.10:FF:000004">
    <property type="entry name" value="Hydrogenase 3, large subunit"/>
    <property type="match status" value="1"/>
</dbReference>
<keyword evidence="2" id="KW-0004">4Fe-4S</keyword>
<sequence>MIREFEEKFGSTLGKKVIAKNKVLYTLMVRREDFPNIINYILSRPNTRLFTMVGMDERNTEEAFSVTYWFLDWKDNEVVGIRLYVPEDEPTFPSVGAFHKGAIWFEREVQDLLGLKAEGLPDPRRLVLPDDWPEGVYPLREDFQYYHSPAGTRSYPYKEPPEDSTVHPMGPYHVALDEPAHFRLFVKGEEIVDVDYRGFYSHRGIEKLARGRLNYNQIIFIAERICGICGFSHSVAYAQAVEEAAGIEVPDRARYIRTILLEIERLHSHLLWLGVAAHLTGFDTAFMRSWEIREQVMELAERLTGNRKTYGLVLVGGVRRDLLDYRKSLVLETLKNLRREFDELVDMLVSTKSFVKRCEGVGVLPKEKAMEWDTAGPLARASGIDYDTRKSLPYAAYDELSFDVPVYKEGDVLARALVRIDEVRESISLLEQAVDAIPGGPVIAEFNEVPSWREGISAVEAPRGENTHYVMTGEVNRIYRWRVKAPTYNNLQAVPDMLRGYTIADAPLIVASIDPCYSCTERVQVVDVESGKAKVISLGGGIGACP</sequence>
<dbReference type="InterPro" id="IPR052197">
    <property type="entry name" value="ComplexI_49kDa-like"/>
</dbReference>
<proteinExistence type="predicted"/>
<feature type="binding site" evidence="8">
    <location>
        <position position="516"/>
    </location>
    <ligand>
        <name>Ni(2+)</name>
        <dbReference type="ChEBI" id="CHEBI:49786"/>
    </ligand>
</feature>
<dbReference type="Pfam" id="PF00329">
    <property type="entry name" value="Complex1_30kDa"/>
    <property type="match status" value="1"/>
</dbReference>
<evidence type="ECO:0000256" key="6">
    <source>
        <dbReference type="ARBA" id="ARBA00023014"/>
    </source>
</evidence>
<reference evidence="11 12" key="1">
    <citation type="journal article" date="2015" name="Int. J. Syst. Evol. Microbiol.">
        <title>Thermococcus eurythermalis sp. nov., a conditional piezophilic hyperthermophilic archaeon with a wide temperature range isolated from an oil-immersed chimney in the Guaymas Basin.</title>
        <authorList>
            <person name="Zhao W."/>
            <person name="Zeng X."/>
            <person name="Xiao X."/>
        </authorList>
    </citation>
    <scope>NUCLEOTIDE SEQUENCE [LARGE SCALE GENOMIC DNA]</scope>
    <source>
        <strain evidence="11 12">A501</strain>
    </source>
</reference>
<evidence type="ECO:0000256" key="7">
    <source>
        <dbReference type="ARBA" id="ARBA00023027"/>
    </source>
</evidence>
<dbReference type="RefSeq" id="WP_050003560.1">
    <property type="nucleotide sequence ID" value="NZ_CP008887.1"/>
</dbReference>
<dbReference type="Gene3D" id="1.10.645.10">
    <property type="entry name" value="Cytochrome-c3 Hydrogenase, chain B"/>
    <property type="match status" value="1"/>
</dbReference>
<comment type="cofactor">
    <cofactor evidence="1">
        <name>[4Fe-4S] cluster</name>
        <dbReference type="ChEBI" id="CHEBI:49883"/>
    </cofactor>
</comment>
<dbReference type="GO" id="GO:0016151">
    <property type="term" value="F:nickel cation binding"/>
    <property type="evidence" value="ECO:0007669"/>
    <property type="project" value="InterPro"/>
</dbReference>
<evidence type="ECO:0000313" key="12">
    <source>
        <dbReference type="Proteomes" id="UP000029980"/>
    </source>
</evidence>
<feature type="domain" description="NADH-quinone oxidoreductase subunit D" evidence="10">
    <location>
        <begin position="453"/>
        <end position="522"/>
    </location>
</feature>
<dbReference type="SUPFAM" id="SSF56762">
    <property type="entry name" value="HydB/Nqo4-like"/>
    <property type="match status" value="1"/>
</dbReference>
<dbReference type="PANTHER" id="PTHR43485">
    <property type="entry name" value="HYDROGENASE-4 COMPONENT G"/>
    <property type="match status" value="1"/>
</dbReference>
<dbReference type="InterPro" id="IPR037232">
    <property type="entry name" value="NADH_quin_OxRdtase_su_C/D-like"/>
</dbReference>
<dbReference type="STRING" id="1505907.TEU_09770"/>
<evidence type="ECO:0000256" key="3">
    <source>
        <dbReference type="ARBA" id="ARBA00022723"/>
    </source>
</evidence>
<feature type="binding site" evidence="8">
    <location>
        <position position="229"/>
    </location>
    <ligand>
        <name>Fe cation</name>
        <dbReference type="ChEBI" id="CHEBI:24875"/>
    </ligand>
</feature>
<dbReference type="OrthoDB" id="43567at2157"/>
<evidence type="ECO:0000256" key="5">
    <source>
        <dbReference type="ARBA" id="ARBA00023004"/>
    </source>
</evidence>
<dbReference type="GeneID" id="25153719"/>
<dbReference type="KEGG" id="teu:TEU_09770"/>
<dbReference type="Pfam" id="PF00346">
    <property type="entry name" value="Complex1_49kDa"/>
    <property type="match status" value="2"/>
</dbReference>
<dbReference type="GO" id="GO:0016651">
    <property type="term" value="F:oxidoreductase activity, acting on NAD(P)H"/>
    <property type="evidence" value="ECO:0007669"/>
    <property type="project" value="InterPro"/>
</dbReference>
<feature type="binding site" evidence="8">
    <location>
        <position position="226"/>
    </location>
    <ligand>
        <name>Ni(2+)</name>
        <dbReference type="ChEBI" id="CHEBI:49786"/>
    </ligand>
</feature>
<feature type="binding site" evidence="8">
    <location>
        <position position="483"/>
    </location>
    <ligand>
        <name>Mg(2+)</name>
        <dbReference type="ChEBI" id="CHEBI:18420"/>
    </ligand>
</feature>
<dbReference type="PANTHER" id="PTHR43485:SF1">
    <property type="entry name" value="FORMATE HYDROGENLYASE SUBUNIT 5-RELATED"/>
    <property type="match status" value="1"/>
</dbReference>
<dbReference type="GO" id="GO:0008137">
    <property type="term" value="F:NADH dehydrogenase (ubiquinone) activity"/>
    <property type="evidence" value="ECO:0007669"/>
    <property type="project" value="InterPro"/>
</dbReference>
<keyword evidence="6" id="KW-0411">Iron-sulfur</keyword>
<keyword evidence="8" id="KW-0460">Magnesium</keyword>
<keyword evidence="3 8" id="KW-0479">Metal-binding</keyword>
<feature type="domain" description="NADH:ubiquinone oxidoreductase 30kDa subunit" evidence="9">
    <location>
        <begin position="28"/>
        <end position="145"/>
    </location>
</feature>
<dbReference type="InterPro" id="IPR001268">
    <property type="entry name" value="NADH_UbQ_OxRdtase_30kDa_su"/>
</dbReference>
<evidence type="ECO:0000259" key="9">
    <source>
        <dbReference type="Pfam" id="PF00329"/>
    </source>
</evidence>
<protein>
    <submittedName>
        <fullName evidence="11">Hydrogenase 3 large subunit</fullName>
    </submittedName>
</protein>